<feature type="binding site" evidence="17">
    <location>
        <position position="5"/>
    </location>
    <ligand>
        <name>ATP</name>
        <dbReference type="ChEBI" id="CHEBI:30616"/>
    </ligand>
</feature>
<dbReference type="CDD" id="cd14265">
    <property type="entry name" value="UDPK_IM_like"/>
    <property type="match status" value="1"/>
</dbReference>
<dbReference type="RefSeq" id="WP_061971163.1">
    <property type="nucleotide sequence ID" value="NZ_FMAV01000001.1"/>
</dbReference>
<evidence type="ECO:0000256" key="11">
    <source>
        <dbReference type="ARBA" id="ARBA00023098"/>
    </source>
</evidence>
<dbReference type="GO" id="GO:0005524">
    <property type="term" value="F:ATP binding"/>
    <property type="evidence" value="ECO:0007669"/>
    <property type="project" value="UniProtKB-KW"/>
</dbReference>
<dbReference type="PROSITE" id="PS01069">
    <property type="entry name" value="DAGK_PROKAR"/>
    <property type="match status" value="1"/>
</dbReference>
<dbReference type="PANTHER" id="PTHR34299:SF1">
    <property type="entry name" value="DIACYLGLYCEROL KINASE"/>
    <property type="match status" value="1"/>
</dbReference>
<keyword evidence="18" id="KW-0460">Magnesium</keyword>
<keyword evidence="9 17" id="KW-0067">ATP-binding</keyword>
<gene>
    <name evidence="20" type="ORF">AS030_10015</name>
</gene>
<feature type="binding site" evidence="18">
    <location>
        <position position="24"/>
    </location>
    <ligand>
        <name>a divalent metal cation</name>
        <dbReference type="ChEBI" id="CHEBI:60240"/>
    </ligand>
</feature>
<evidence type="ECO:0000256" key="10">
    <source>
        <dbReference type="ARBA" id="ARBA00022989"/>
    </source>
</evidence>
<evidence type="ECO:0000256" key="9">
    <source>
        <dbReference type="ARBA" id="ARBA00022840"/>
    </source>
</evidence>
<dbReference type="PANTHER" id="PTHR34299">
    <property type="entry name" value="DIACYLGLYCEROL KINASE"/>
    <property type="match status" value="1"/>
</dbReference>
<keyword evidence="10 19" id="KW-1133">Transmembrane helix</keyword>
<dbReference type="InterPro" id="IPR036945">
    <property type="entry name" value="DAGK_sf"/>
</dbReference>
<evidence type="ECO:0000256" key="1">
    <source>
        <dbReference type="ARBA" id="ARBA00004651"/>
    </source>
</evidence>
<keyword evidence="13" id="KW-0594">Phospholipid biosynthesis</keyword>
<dbReference type="GO" id="GO:0046872">
    <property type="term" value="F:metal ion binding"/>
    <property type="evidence" value="ECO:0007669"/>
    <property type="project" value="UniProtKB-KW"/>
</dbReference>
<keyword evidence="4" id="KW-0444">Lipid biosynthesis</keyword>
<evidence type="ECO:0000256" key="8">
    <source>
        <dbReference type="ARBA" id="ARBA00022777"/>
    </source>
</evidence>
<keyword evidence="6 19" id="KW-0812">Transmembrane</keyword>
<evidence type="ECO:0000256" key="5">
    <source>
        <dbReference type="ARBA" id="ARBA00022679"/>
    </source>
</evidence>
<dbReference type="Proteomes" id="UP000054099">
    <property type="component" value="Unassembled WGS sequence"/>
</dbReference>
<feature type="binding site" evidence="17">
    <location>
        <begin position="81"/>
        <end position="83"/>
    </location>
    <ligand>
        <name>ATP</name>
        <dbReference type="ChEBI" id="CHEBI:30616"/>
    </ligand>
</feature>
<feature type="binding site" evidence="17">
    <location>
        <position position="24"/>
    </location>
    <ligand>
        <name>ATP</name>
        <dbReference type="ChEBI" id="CHEBI:30616"/>
    </ligand>
</feature>
<comment type="similarity">
    <text evidence="2">Belongs to the bacterial diacylglycerol kinase family.</text>
</comment>
<evidence type="ECO:0000256" key="2">
    <source>
        <dbReference type="ARBA" id="ARBA00005967"/>
    </source>
</evidence>
<keyword evidence="5" id="KW-0808">Transferase</keyword>
<feature type="transmembrane region" description="Helical" evidence="19">
    <location>
        <begin position="27"/>
        <end position="44"/>
    </location>
</feature>
<evidence type="ECO:0000256" key="17">
    <source>
        <dbReference type="PIRSR" id="PIRSR600829-3"/>
    </source>
</evidence>
<evidence type="ECO:0000256" key="14">
    <source>
        <dbReference type="ARBA" id="ARBA00023264"/>
    </source>
</evidence>
<keyword evidence="12 19" id="KW-0472">Membrane</keyword>
<dbReference type="InterPro" id="IPR033717">
    <property type="entry name" value="UDPK"/>
</dbReference>
<evidence type="ECO:0000313" key="21">
    <source>
        <dbReference type="Proteomes" id="UP000054099"/>
    </source>
</evidence>
<feature type="binding site" evidence="17">
    <location>
        <position position="72"/>
    </location>
    <ligand>
        <name>ATP</name>
        <dbReference type="ChEBI" id="CHEBI:30616"/>
    </ligand>
</feature>
<dbReference type="GO" id="GO:0005886">
    <property type="term" value="C:plasma membrane"/>
    <property type="evidence" value="ECO:0007669"/>
    <property type="project" value="UniProtKB-SubCell"/>
</dbReference>
<dbReference type="OrthoDB" id="9789934at2"/>
<dbReference type="EMBL" id="LNQN01000001">
    <property type="protein sequence ID" value="KSU85802.1"/>
    <property type="molecule type" value="Genomic_DNA"/>
</dbReference>
<name>A0A0V8JFR2_9BACL</name>
<organism evidence="20 21">
    <name type="scientific">Fictibacillus enclensis</name>
    <dbReference type="NCBI Taxonomy" id="1017270"/>
    <lineage>
        <taxon>Bacteria</taxon>
        <taxon>Bacillati</taxon>
        <taxon>Bacillota</taxon>
        <taxon>Bacilli</taxon>
        <taxon>Bacillales</taxon>
        <taxon>Fictibacillaceae</taxon>
        <taxon>Fictibacillus</taxon>
    </lineage>
</organism>
<evidence type="ECO:0000256" key="4">
    <source>
        <dbReference type="ARBA" id="ARBA00022516"/>
    </source>
</evidence>
<keyword evidence="3" id="KW-1003">Cell membrane</keyword>
<keyword evidence="7 17" id="KW-0547">Nucleotide-binding</keyword>
<comment type="cofactor">
    <cofactor evidence="18">
        <name>Mg(2+)</name>
        <dbReference type="ChEBI" id="CHEBI:18420"/>
    </cofactor>
    <text evidence="18">Mn(2+), Zn(2+), Cd(2+) and Co(2+) support activity to lesser extents.</text>
</comment>
<evidence type="ECO:0008006" key="22">
    <source>
        <dbReference type="Google" id="ProtNLM"/>
    </source>
</evidence>
<keyword evidence="14" id="KW-1208">Phospholipid metabolism</keyword>
<comment type="subcellular location">
    <subcellularLocation>
        <location evidence="1">Cell membrane</location>
        <topology evidence="1">Multi-pass membrane protein</topology>
    </subcellularLocation>
</comment>
<evidence type="ECO:0000256" key="6">
    <source>
        <dbReference type="ARBA" id="ARBA00022692"/>
    </source>
</evidence>
<protein>
    <recommendedName>
        <fullName evidence="22">Diacylglycerol kinase</fullName>
    </recommendedName>
</protein>
<reference evidence="20 21" key="1">
    <citation type="journal article" date="2014" name="Antonie Van Leeuwenhoek">
        <title>Fictibacillus enclensis sp. nov., isolated from marine sediment.</title>
        <authorList>
            <person name="Dastager S.G."/>
            <person name="Mawlankar R."/>
            <person name="Srinivasan K."/>
            <person name="Tang S.K."/>
            <person name="Lee J.C."/>
            <person name="Ramana V.V."/>
            <person name="Shouche Y.S."/>
        </authorList>
    </citation>
    <scope>NUCLEOTIDE SEQUENCE [LARGE SCALE GENOMIC DNA]</scope>
    <source>
        <strain evidence="20 21">NIO-1003</strain>
    </source>
</reference>
<accession>A0A0V8JFR2</accession>
<evidence type="ECO:0000313" key="20">
    <source>
        <dbReference type="EMBL" id="KSU85802.1"/>
    </source>
</evidence>
<evidence type="ECO:0000256" key="18">
    <source>
        <dbReference type="PIRSR" id="PIRSR600829-4"/>
    </source>
</evidence>
<feature type="binding site" evidence="18">
    <location>
        <position position="72"/>
    </location>
    <ligand>
        <name>a divalent metal cation</name>
        <dbReference type="ChEBI" id="CHEBI:60240"/>
    </ligand>
</feature>
<feature type="transmembrane region" description="Helical" evidence="19">
    <location>
        <begin position="50"/>
        <end position="71"/>
    </location>
</feature>
<sequence>MAARRFFRSFKFAWSGIKTALAGEQNIKIHLLISLVVLGTAYVLDFSVVRFAILFIVIGVVISLEIVNTALERVVDLVTEEFHPLAKQAKDMAAGAVLVFSLIAVIIGLLLFVKPVLHYLF</sequence>
<feature type="binding site" evidence="16">
    <location>
        <position position="5"/>
    </location>
    <ligand>
        <name>substrate</name>
    </ligand>
</feature>
<feature type="active site" description="Proton acceptor" evidence="15">
    <location>
        <position position="65"/>
    </location>
</feature>
<evidence type="ECO:0000256" key="19">
    <source>
        <dbReference type="SAM" id="Phobius"/>
    </source>
</evidence>
<evidence type="ECO:0000256" key="16">
    <source>
        <dbReference type="PIRSR" id="PIRSR600829-2"/>
    </source>
</evidence>
<dbReference type="InterPro" id="IPR000829">
    <property type="entry name" value="DAGK"/>
</dbReference>
<feature type="binding site" evidence="16">
    <location>
        <position position="65"/>
    </location>
    <ligand>
        <name>substrate</name>
    </ligand>
</feature>
<dbReference type="GO" id="GO:0016301">
    <property type="term" value="F:kinase activity"/>
    <property type="evidence" value="ECO:0007669"/>
    <property type="project" value="UniProtKB-KW"/>
</dbReference>
<evidence type="ECO:0000256" key="15">
    <source>
        <dbReference type="PIRSR" id="PIRSR600829-1"/>
    </source>
</evidence>
<feature type="transmembrane region" description="Helical" evidence="19">
    <location>
        <begin position="92"/>
        <end position="113"/>
    </location>
</feature>
<feature type="binding site" evidence="17">
    <location>
        <begin position="90"/>
        <end position="91"/>
    </location>
    <ligand>
        <name>ATP</name>
        <dbReference type="ChEBI" id="CHEBI:30616"/>
    </ligand>
</feature>
<comment type="caution">
    <text evidence="20">The sequence shown here is derived from an EMBL/GenBank/DDBJ whole genome shotgun (WGS) entry which is preliminary data.</text>
</comment>
<dbReference type="GO" id="GO:0008654">
    <property type="term" value="P:phospholipid biosynthetic process"/>
    <property type="evidence" value="ECO:0007669"/>
    <property type="project" value="UniProtKB-KW"/>
</dbReference>
<keyword evidence="11" id="KW-0443">Lipid metabolism</keyword>
<dbReference type="Gene3D" id="1.10.287.3610">
    <property type="match status" value="1"/>
</dbReference>
<dbReference type="AlphaFoldDB" id="A0A0V8JFR2"/>
<keyword evidence="18" id="KW-0479">Metal-binding</keyword>
<dbReference type="Pfam" id="PF01219">
    <property type="entry name" value="DAGK_prokar"/>
    <property type="match status" value="1"/>
</dbReference>
<evidence type="ECO:0000256" key="13">
    <source>
        <dbReference type="ARBA" id="ARBA00023209"/>
    </source>
</evidence>
<evidence type="ECO:0000256" key="3">
    <source>
        <dbReference type="ARBA" id="ARBA00022475"/>
    </source>
</evidence>
<evidence type="ECO:0000256" key="12">
    <source>
        <dbReference type="ARBA" id="ARBA00023136"/>
    </source>
</evidence>
<evidence type="ECO:0000256" key="7">
    <source>
        <dbReference type="ARBA" id="ARBA00022741"/>
    </source>
</evidence>
<proteinExistence type="inferred from homology"/>
<keyword evidence="21" id="KW-1185">Reference proteome</keyword>
<keyword evidence="8" id="KW-0418">Kinase</keyword>